<dbReference type="Proteomes" id="UP000216063">
    <property type="component" value="Unassembled WGS sequence"/>
</dbReference>
<accession>A0A255D9V2</accession>
<proteinExistence type="predicted"/>
<reference evidence="1 2" key="1">
    <citation type="submission" date="2017-07" db="EMBL/GenBank/DDBJ databases">
        <title>The new phylogeny of genus Mycobacterium.</title>
        <authorList>
            <person name="Tortoli E."/>
            <person name="Trovato A."/>
            <person name="Cirillo D.M."/>
        </authorList>
    </citation>
    <scope>NUCLEOTIDE SEQUENCE [LARGE SCALE GENOMIC DNA]</scope>
    <source>
        <strain evidence="1 2">ATCC 33027</strain>
    </source>
</reference>
<dbReference type="AlphaFoldDB" id="A0A255D9V2"/>
<protein>
    <recommendedName>
        <fullName evidence="3">Ferredoxin</fullName>
    </recommendedName>
</protein>
<sequence>MRVFVHTDRCELHGECMVAAPEVFDIGDDDEVVTVLNADPGEHLRTAVEEAVMAGVSGLRRRGRYGSAVILDCRSGGAAPSAAWGCCRLPKLRGSHGPISEALPRAPDKTCA</sequence>
<dbReference type="EMBL" id="NOZR01000023">
    <property type="protein sequence ID" value="OYN76188.1"/>
    <property type="molecule type" value="Genomic_DNA"/>
</dbReference>
<dbReference type="OrthoDB" id="9803319at2"/>
<dbReference type="Pfam" id="PF13459">
    <property type="entry name" value="Fer4_15"/>
    <property type="match status" value="1"/>
</dbReference>
<name>A0A255D9V2_9MYCO</name>
<organism evidence="1 2">
    <name type="scientific">Mycolicibacterium sphagni</name>
    <dbReference type="NCBI Taxonomy" id="1786"/>
    <lineage>
        <taxon>Bacteria</taxon>
        <taxon>Bacillati</taxon>
        <taxon>Actinomycetota</taxon>
        <taxon>Actinomycetes</taxon>
        <taxon>Mycobacteriales</taxon>
        <taxon>Mycobacteriaceae</taxon>
        <taxon>Mycolicibacterium</taxon>
    </lineage>
</organism>
<gene>
    <name evidence="1" type="ORF">CG716_22840</name>
</gene>
<dbReference type="Gene3D" id="3.30.70.20">
    <property type="match status" value="1"/>
</dbReference>
<keyword evidence="2" id="KW-1185">Reference proteome</keyword>
<comment type="caution">
    <text evidence="1">The sequence shown here is derived from an EMBL/GenBank/DDBJ whole genome shotgun (WGS) entry which is preliminary data.</text>
</comment>
<dbReference type="SUPFAM" id="SSF54862">
    <property type="entry name" value="4Fe-4S ferredoxins"/>
    <property type="match status" value="1"/>
</dbReference>
<evidence type="ECO:0000313" key="1">
    <source>
        <dbReference type="EMBL" id="OYN76188.1"/>
    </source>
</evidence>
<evidence type="ECO:0000313" key="2">
    <source>
        <dbReference type="Proteomes" id="UP000216063"/>
    </source>
</evidence>
<evidence type="ECO:0008006" key="3">
    <source>
        <dbReference type="Google" id="ProtNLM"/>
    </source>
</evidence>